<dbReference type="WormBase" id="CBG00258">
    <property type="protein sequence ID" value="CBP40960"/>
    <property type="gene ID" value="WBGene00023685"/>
</dbReference>
<accession>A8WMK5</accession>
<dbReference type="eggNOG" id="ENOG502THKP">
    <property type="taxonomic scope" value="Eukaryota"/>
</dbReference>
<dbReference type="AlphaFoldDB" id="A8WMK5"/>
<organism evidence="1 2">
    <name type="scientific">Caenorhabditis briggsae</name>
    <dbReference type="NCBI Taxonomy" id="6238"/>
    <lineage>
        <taxon>Eukaryota</taxon>
        <taxon>Metazoa</taxon>
        <taxon>Ecdysozoa</taxon>
        <taxon>Nematoda</taxon>
        <taxon>Chromadorea</taxon>
        <taxon>Rhabditida</taxon>
        <taxon>Rhabditina</taxon>
        <taxon>Rhabditomorpha</taxon>
        <taxon>Rhabditoidea</taxon>
        <taxon>Rhabditidae</taxon>
        <taxon>Peloderinae</taxon>
        <taxon>Caenorhabditis</taxon>
    </lineage>
</organism>
<reference evidence="1 2" key="2">
    <citation type="journal article" date="2011" name="PLoS Genet.">
        <title>Caenorhabditis briggsae recombinant inbred line genotypes reveal inter-strain incompatibility and the evolution of recombination.</title>
        <authorList>
            <person name="Ross J.A."/>
            <person name="Koboldt D.C."/>
            <person name="Staisch J.E."/>
            <person name="Chamberlin H.M."/>
            <person name="Gupta B.P."/>
            <person name="Miller R.D."/>
            <person name="Baird S.E."/>
            <person name="Haag E.S."/>
        </authorList>
    </citation>
    <scope>NUCLEOTIDE SEQUENCE [LARGE SCALE GENOMIC DNA]</scope>
    <source>
        <strain evidence="1 2">AF16</strain>
    </source>
</reference>
<dbReference type="EMBL" id="HE601409">
    <property type="protein sequence ID" value="CAP21710.1"/>
    <property type="molecule type" value="Genomic_DNA"/>
</dbReference>
<protein>
    <submittedName>
        <fullName evidence="1">Protein CBG00258</fullName>
    </submittedName>
</protein>
<dbReference type="KEGG" id="cbr:CBG_00258"/>
<sequence length="370" mass="43485">MSATFMALGQQPKLIRESIIQSMDIDALISASFSSEDAYNMIRMLIWRLENTTVNFQECYGRTYIQCSSVGFTEKIAQWQLIRATEGNFTAKLRINSTVYDIRLELEIPSVSLSACFREFDPAAQNTDSWNNEDYKKWFVTRSMRLFYDLFGRIRGIAVGMKWMQLRDIPYYTFPKHCVMLDEHASAIDITWFCDRFNGRTLIIDPIIRGVIEPNSNMMNISHLFIKDAPWFTGAHLQNFTGKNAFVFNAQIYTNDVVELVQQWLDGRNRRLRTVVIRPQSGIPFDPEDVKRSLKLQSRDWDPEERDRNFIFREDWKMHMLEPDVSLLDCSTGQDFYRESDGMLATLHMTNRTLCFFVWRNRFPHLAENN</sequence>
<dbReference type="RefSeq" id="XP_002645331.1">
    <property type="nucleotide sequence ID" value="XM_002645285.1"/>
</dbReference>
<dbReference type="HOGENOM" id="CLU_040220_2_0_1"/>
<proteinExistence type="predicted"/>
<dbReference type="InParanoid" id="A8WMK5"/>
<name>A8WMK5_CAEBR</name>
<evidence type="ECO:0000313" key="3">
    <source>
        <dbReference type="WormBase" id="CBG00258"/>
    </source>
</evidence>
<dbReference type="PANTHER" id="PTHR21503:SF8">
    <property type="entry name" value="F-BOX ASSOCIATED DOMAIN-CONTAINING PROTEIN-RELATED"/>
    <property type="match status" value="1"/>
</dbReference>
<evidence type="ECO:0000313" key="2">
    <source>
        <dbReference type="Proteomes" id="UP000008549"/>
    </source>
</evidence>
<dbReference type="Proteomes" id="UP000008549">
    <property type="component" value="Unassembled WGS sequence"/>
</dbReference>
<dbReference type="CTD" id="8587330"/>
<keyword evidence="2" id="KW-1185">Reference proteome</keyword>
<evidence type="ECO:0000313" key="1">
    <source>
        <dbReference type="EMBL" id="CAP21710.1"/>
    </source>
</evidence>
<dbReference type="PANTHER" id="PTHR21503">
    <property type="entry name" value="F-BOX-CONTAINING HYPOTHETICAL PROTEIN C.ELEGANS"/>
    <property type="match status" value="1"/>
</dbReference>
<reference evidence="1 2" key="1">
    <citation type="journal article" date="2003" name="PLoS Biol.">
        <title>The genome sequence of Caenorhabditis briggsae: a platform for comparative genomics.</title>
        <authorList>
            <person name="Stein L.D."/>
            <person name="Bao Z."/>
            <person name="Blasiar D."/>
            <person name="Blumenthal T."/>
            <person name="Brent M.R."/>
            <person name="Chen N."/>
            <person name="Chinwalla A."/>
            <person name="Clarke L."/>
            <person name="Clee C."/>
            <person name="Coghlan A."/>
            <person name="Coulson A."/>
            <person name="D'Eustachio P."/>
            <person name="Fitch D.H."/>
            <person name="Fulton L.A."/>
            <person name="Fulton R.E."/>
            <person name="Griffiths-Jones S."/>
            <person name="Harris T.W."/>
            <person name="Hillier L.W."/>
            <person name="Kamath R."/>
            <person name="Kuwabara P.E."/>
            <person name="Mardis E.R."/>
            <person name="Marra M.A."/>
            <person name="Miner T.L."/>
            <person name="Minx P."/>
            <person name="Mullikin J.C."/>
            <person name="Plumb R.W."/>
            <person name="Rogers J."/>
            <person name="Schein J.E."/>
            <person name="Sohrmann M."/>
            <person name="Spieth J."/>
            <person name="Stajich J.E."/>
            <person name="Wei C."/>
            <person name="Willey D."/>
            <person name="Wilson R.K."/>
            <person name="Durbin R."/>
            <person name="Waterston R.H."/>
        </authorList>
    </citation>
    <scope>NUCLEOTIDE SEQUENCE [LARGE SCALE GENOMIC DNA]</scope>
    <source>
        <strain evidence="1 2">AF16</strain>
    </source>
</reference>
<gene>
    <name evidence="1 3" type="ORF">CBG00258</name>
    <name evidence="1" type="ORF">CBG_00258</name>
</gene>
<dbReference type="GeneID" id="8587330"/>
<dbReference type="OMA" id="INEREFD"/>